<evidence type="ECO:0000313" key="3">
    <source>
        <dbReference type="Proteomes" id="UP000673447"/>
    </source>
</evidence>
<dbReference type="Proteomes" id="UP000673447">
    <property type="component" value="Unassembled WGS sequence"/>
</dbReference>
<gene>
    <name evidence="2" type="ORF">J5837_13175</name>
</gene>
<dbReference type="InterPro" id="IPR048034">
    <property type="entry name" value="CopL-like"/>
</dbReference>
<feature type="region of interest" description="Disordered" evidence="1">
    <location>
        <begin position="70"/>
        <end position="90"/>
    </location>
</feature>
<dbReference type="NCBIfam" id="NF033807">
    <property type="entry name" value="CopL_fam"/>
    <property type="match status" value="1"/>
</dbReference>
<keyword evidence="3" id="KW-1185">Reference proteome</keyword>
<accession>A0A940X3R1</accession>
<reference evidence="2" key="2">
    <citation type="submission" date="2021-03" db="EMBL/GenBank/DDBJ databases">
        <authorList>
            <person name="Cao W."/>
        </authorList>
    </citation>
    <scope>NUCLEOTIDE SEQUENCE</scope>
    <source>
        <strain evidence="2">110414</strain>
    </source>
</reference>
<evidence type="ECO:0000313" key="2">
    <source>
        <dbReference type="EMBL" id="MBP3985359.1"/>
    </source>
</evidence>
<sequence>MSPWSALLRVVLILVLVLNGAGAAAASVTMMRATMSEGAPMATSAALETSSVQGETPPCHDMAQTTAKTASPDVAMQSPAHASHGKGKPTTPDCCKGGTCQCACMQAAHAALPAMIAFALVSPHSDVAHPMPAGHADPALPHLVRPPIG</sequence>
<reference evidence="2" key="1">
    <citation type="journal article" date="2016" name="Int. J. Syst. Evol. Microbiol.">
        <title>Pseudoxanthomonas helianthi sp. nov., isolated from roots of Jerusalem artichoke (Helianthus tuberosus).</title>
        <authorList>
            <person name="Kittiwongwattana C."/>
            <person name="Thawai C."/>
        </authorList>
    </citation>
    <scope>NUCLEOTIDE SEQUENCE</scope>
    <source>
        <strain evidence="2">110414</strain>
    </source>
</reference>
<protein>
    <submittedName>
        <fullName evidence="2">CopL family metal-binding regulatory protein</fullName>
    </submittedName>
</protein>
<organism evidence="2 3">
    <name type="scientific">Pseudoxanthomonas helianthi</name>
    <dbReference type="NCBI Taxonomy" id="1453541"/>
    <lineage>
        <taxon>Bacteria</taxon>
        <taxon>Pseudomonadati</taxon>
        <taxon>Pseudomonadota</taxon>
        <taxon>Gammaproteobacteria</taxon>
        <taxon>Lysobacterales</taxon>
        <taxon>Lysobacteraceae</taxon>
        <taxon>Pseudoxanthomonas</taxon>
    </lineage>
</organism>
<evidence type="ECO:0000256" key="1">
    <source>
        <dbReference type="SAM" id="MobiDB-lite"/>
    </source>
</evidence>
<comment type="caution">
    <text evidence="2">The sequence shown here is derived from an EMBL/GenBank/DDBJ whole genome shotgun (WGS) entry which is preliminary data.</text>
</comment>
<proteinExistence type="predicted"/>
<dbReference type="RefSeq" id="WP_210537227.1">
    <property type="nucleotide sequence ID" value="NZ_JAGKTC010000003.1"/>
</dbReference>
<name>A0A940X3R1_9GAMM</name>
<dbReference type="EMBL" id="JAGKTC010000003">
    <property type="protein sequence ID" value="MBP3985359.1"/>
    <property type="molecule type" value="Genomic_DNA"/>
</dbReference>
<dbReference type="AlphaFoldDB" id="A0A940X3R1"/>